<protein>
    <submittedName>
        <fullName evidence="7">MFS transporter</fullName>
    </submittedName>
</protein>
<keyword evidence="2 5" id="KW-0812">Transmembrane</keyword>
<dbReference type="Pfam" id="PF07690">
    <property type="entry name" value="MFS_1"/>
    <property type="match status" value="1"/>
</dbReference>
<feature type="transmembrane region" description="Helical" evidence="5">
    <location>
        <begin position="21"/>
        <end position="41"/>
    </location>
</feature>
<gene>
    <name evidence="7" type="ORF">ACFP3V_28980</name>
</gene>
<comment type="subcellular location">
    <subcellularLocation>
        <location evidence="1">Cell membrane</location>
        <topology evidence="1">Multi-pass membrane protein</topology>
    </subcellularLocation>
</comment>
<dbReference type="InterPro" id="IPR036259">
    <property type="entry name" value="MFS_trans_sf"/>
</dbReference>
<reference evidence="8" key="1">
    <citation type="journal article" date="2019" name="Int. J. Syst. Evol. Microbiol.">
        <title>The Global Catalogue of Microorganisms (GCM) 10K type strain sequencing project: providing services to taxonomists for standard genome sequencing and annotation.</title>
        <authorList>
            <consortium name="The Broad Institute Genomics Platform"/>
            <consortium name="The Broad Institute Genome Sequencing Center for Infectious Disease"/>
            <person name="Wu L."/>
            <person name="Ma J."/>
        </authorList>
    </citation>
    <scope>NUCLEOTIDE SEQUENCE [LARGE SCALE GENOMIC DNA]</scope>
    <source>
        <strain evidence="8">JCM 4816</strain>
    </source>
</reference>
<dbReference type="CDD" id="cd17324">
    <property type="entry name" value="MFS_NepI_like"/>
    <property type="match status" value="1"/>
</dbReference>
<comment type="caution">
    <text evidence="7">The sequence shown here is derived from an EMBL/GenBank/DDBJ whole genome shotgun (WGS) entry which is preliminary data.</text>
</comment>
<sequence>MSLHPDPTRTAPARTLEPVSPSWLTTLCAVTAGFSAANIYYAQPLLAMIERAFHVGAGSAALVVTAGTVGYTLGMITLVPLGDVLDRRRLVVRLLTVVSCFQLASFAAPSLPVLVLTSLVVATASVVSPMMVAFAASLAAPEERGRVTGKVMSGVLLGVLLARTVGGTLADLAGWRSVFLVSALLVAGLAVVLSRVLPTLPTTELRSYRSLLGSVLVLFRDEPVLRLRSCYGFLTLAGFNALWTCIAFLLAGPPYRYDATVIGLFGIAGAVGAVAARVTGRLADRQLDRVATAALLGAVLLSWGLLALDGGGLLWALLAGVVLLDFGVQGMQVLNLSAIYRLRPDARSRLTTAYMTVYFLGGAAGSASSGLCYAAWGWPGLCVLGASLAATALLVALLARPTER</sequence>
<evidence type="ECO:0000313" key="8">
    <source>
        <dbReference type="Proteomes" id="UP001596174"/>
    </source>
</evidence>
<dbReference type="SUPFAM" id="SSF103473">
    <property type="entry name" value="MFS general substrate transporter"/>
    <property type="match status" value="1"/>
</dbReference>
<feature type="transmembrane region" description="Helical" evidence="5">
    <location>
        <begin position="114"/>
        <end position="139"/>
    </location>
</feature>
<dbReference type="RefSeq" id="WP_380589808.1">
    <property type="nucleotide sequence ID" value="NZ_JBHSQJ010000150.1"/>
</dbReference>
<feature type="transmembrane region" description="Helical" evidence="5">
    <location>
        <begin position="314"/>
        <end position="340"/>
    </location>
</feature>
<dbReference type="PANTHER" id="PTHR42910">
    <property type="entry name" value="TRANSPORTER SCO4007-RELATED"/>
    <property type="match status" value="1"/>
</dbReference>
<keyword evidence="8" id="KW-1185">Reference proteome</keyword>
<evidence type="ECO:0000256" key="2">
    <source>
        <dbReference type="ARBA" id="ARBA00022692"/>
    </source>
</evidence>
<name>A0ABW1GCR5_9ACTN</name>
<evidence type="ECO:0000313" key="7">
    <source>
        <dbReference type="EMBL" id="MFC5911226.1"/>
    </source>
</evidence>
<feature type="transmembrane region" description="Helical" evidence="5">
    <location>
        <begin position="175"/>
        <end position="197"/>
    </location>
</feature>
<feature type="transmembrane region" description="Helical" evidence="5">
    <location>
        <begin position="377"/>
        <end position="399"/>
    </location>
</feature>
<evidence type="ECO:0000259" key="6">
    <source>
        <dbReference type="PROSITE" id="PS50850"/>
    </source>
</evidence>
<feature type="transmembrane region" description="Helical" evidence="5">
    <location>
        <begin position="290"/>
        <end position="308"/>
    </location>
</feature>
<dbReference type="Proteomes" id="UP001596174">
    <property type="component" value="Unassembled WGS sequence"/>
</dbReference>
<dbReference type="InterPro" id="IPR020846">
    <property type="entry name" value="MFS_dom"/>
</dbReference>
<dbReference type="EMBL" id="JBHSQJ010000150">
    <property type="protein sequence ID" value="MFC5911226.1"/>
    <property type="molecule type" value="Genomic_DNA"/>
</dbReference>
<feature type="domain" description="Major facilitator superfamily (MFS) profile" evidence="6">
    <location>
        <begin position="21"/>
        <end position="404"/>
    </location>
</feature>
<dbReference type="PANTHER" id="PTHR42910:SF1">
    <property type="entry name" value="MAJOR FACILITATOR SUPERFAMILY (MFS) PROFILE DOMAIN-CONTAINING PROTEIN"/>
    <property type="match status" value="1"/>
</dbReference>
<feature type="transmembrane region" description="Helical" evidence="5">
    <location>
        <begin position="151"/>
        <end position="169"/>
    </location>
</feature>
<feature type="transmembrane region" description="Helical" evidence="5">
    <location>
        <begin position="53"/>
        <end position="78"/>
    </location>
</feature>
<evidence type="ECO:0000256" key="1">
    <source>
        <dbReference type="ARBA" id="ARBA00004651"/>
    </source>
</evidence>
<dbReference type="PROSITE" id="PS50850">
    <property type="entry name" value="MFS"/>
    <property type="match status" value="1"/>
</dbReference>
<evidence type="ECO:0000256" key="5">
    <source>
        <dbReference type="SAM" id="Phobius"/>
    </source>
</evidence>
<organism evidence="7 8">
    <name type="scientific">Streptacidiphilus monticola</name>
    <dbReference type="NCBI Taxonomy" id="2161674"/>
    <lineage>
        <taxon>Bacteria</taxon>
        <taxon>Bacillati</taxon>
        <taxon>Actinomycetota</taxon>
        <taxon>Actinomycetes</taxon>
        <taxon>Kitasatosporales</taxon>
        <taxon>Streptomycetaceae</taxon>
        <taxon>Streptacidiphilus</taxon>
    </lineage>
</organism>
<keyword evidence="3 5" id="KW-1133">Transmembrane helix</keyword>
<feature type="transmembrane region" description="Helical" evidence="5">
    <location>
        <begin position="352"/>
        <end position="371"/>
    </location>
</feature>
<accession>A0ABW1GCR5</accession>
<proteinExistence type="predicted"/>
<dbReference type="InterPro" id="IPR011701">
    <property type="entry name" value="MFS"/>
</dbReference>
<evidence type="ECO:0000256" key="3">
    <source>
        <dbReference type="ARBA" id="ARBA00022989"/>
    </source>
</evidence>
<keyword evidence="4 5" id="KW-0472">Membrane</keyword>
<feature type="transmembrane region" description="Helical" evidence="5">
    <location>
        <begin position="257"/>
        <end position="278"/>
    </location>
</feature>
<evidence type="ECO:0000256" key="4">
    <source>
        <dbReference type="ARBA" id="ARBA00023136"/>
    </source>
</evidence>
<dbReference type="Gene3D" id="1.20.1250.20">
    <property type="entry name" value="MFS general substrate transporter like domains"/>
    <property type="match status" value="1"/>
</dbReference>
<feature type="transmembrane region" description="Helical" evidence="5">
    <location>
        <begin position="230"/>
        <end position="251"/>
    </location>
</feature>